<keyword evidence="2" id="KW-1185">Reference proteome</keyword>
<dbReference type="EMBL" id="QUSF01000004">
    <property type="protein sequence ID" value="RLW10455.1"/>
    <property type="molecule type" value="Genomic_DNA"/>
</dbReference>
<sequence length="242" mass="27427">MARSKGRHDQMSTDHNDDWKLAKSQDCIGFQLSMLRSQKILFISGRTIWRYCSCAQTLPLPYIKCGRSPSLCNTTNYRLQSRSCGEGTEGHLGLRVQRSRLPEENCLFGILFLAGRCGGNGKYCEKYWILHICELSQPSSRPLMEGQEIPSPIMITCHQQGDNSRLSETLLLLARGWLISAAKAESLEGYPSQLKLDGYDAEQQPVAHISFTLKVTGKYQRAKIWRKQLQNPRISLWANSSE</sequence>
<dbReference type="Proteomes" id="UP000276834">
    <property type="component" value="Unassembled WGS sequence"/>
</dbReference>
<accession>A0A3L8SWV9</accession>
<dbReference type="AlphaFoldDB" id="A0A3L8SWV9"/>
<protein>
    <submittedName>
        <fullName evidence="1">Uncharacterized protein</fullName>
    </submittedName>
</protein>
<evidence type="ECO:0000313" key="1">
    <source>
        <dbReference type="EMBL" id="RLW10455.1"/>
    </source>
</evidence>
<gene>
    <name evidence="1" type="ORF">DV515_00002240</name>
</gene>
<feature type="non-terminal residue" evidence="1">
    <location>
        <position position="242"/>
    </location>
</feature>
<comment type="caution">
    <text evidence="1">The sequence shown here is derived from an EMBL/GenBank/DDBJ whole genome shotgun (WGS) entry which is preliminary data.</text>
</comment>
<organism evidence="1 2">
    <name type="scientific">Chloebia gouldiae</name>
    <name type="common">Gouldian finch</name>
    <name type="synonym">Erythrura gouldiae</name>
    <dbReference type="NCBI Taxonomy" id="44316"/>
    <lineage>
        <taxon>Eukaryota</taxon>
        <taxon>Metazoa</taxon>
        <taxon>Chordata</taxon>
        <taxon>Craniata</taxon>
        <taxon>Vertebrata</taxon>
        <taxon>Euteleostomi</taxon>
        <taxon>Archelosauria</taxon>
        <taxon>Archosauria</taxon>
        <taxon>Dinosauria</taxon>
        <taxon>Saurischia</taxon>
        <taxon>Theropoda</taxon>
        <taxon>Coelurosauria</taxon>
        <taxon>Aves</taxon>
        <taxon>Neognathae</taxon>
        <taxon>Neoaves</taxon>
        <taxon>Telluraves</taxon>
        <taxon>Australaves</taxon>
        <taxon>Passeriformes</taxon>
        <taxon>Passeroidea</taxon>
        <taxon>Passeridae</taxon>
        <taxon>Chloebia</taxon>
    </lineage>
</organism>
<proteinExistence type="predicted"/>
<name>A0A3L8SWV9_CHLGU</name>
<evidence type="ECO:0000313" key="2">
    <source>
        <dbReference type="Proteomes" id="UP000276834"/>
    </source>
</evidence>
<reference evidence="1 2" key="1">
    <citation type="journal article" date="2018" name="Proc. R. Soc. B">
        <title>A non-coding region near Follistatin controls head colour polymorphism in the Gouldian finch.</title>
        <authorList>
            <person name="Toomey M.B."/>
            <person name="Marques C.I."/>
            <person name="Andrade P."/>
            <person name="Araujo P.M."/>
            <person name="Sabatino S."/>
            <person name="Gazda M.A."/>
            <person name="Afonso S."/>
            <person name="Lopes R.J."/>
            <person name="Corbo J.C."/>
            <person name="Carneiro M."/>
        </authorList>
    </citation>
    <scope>NUCLEOTIDE SEQUENCE [LARGE SCALE GENOMIC DNA]</scope>
    <source>
        <strain evidence="1">Red01</strain>
        <tissue evidence="1">Muscle</tissue>
    </source>
</reference>